<dbReference type="EMBL" id="SJPU01000004">
    <property type="protein sequence ID" value="TWU10168.1"/>
    <property type="molecule type" value="Genomic_DNA"/>
</dbReference>
<dbReference type="AlphaFoldDB" id="A0A5C6BDP8"/>
<keyword evidence="2" id="KW-0032">Aminotransferase</keyword>
<dbReference type="Proteomes" id="UP000319908">
    <property type="component" value="Unassembled WGS sequence"/>
</dbReference>
<comment type="caution">
    <text evidence="2">The sequence shown here is derived from an EMBL/GenBank/DDBJ whole genome shotgun (WGS) entry which is preliminary data.</text>
</comment>
<gene>
    <name evidence="2" type="ORF">Poly21_51370</name>
</gene>
<dbReference type="PANTHER" id="PTHR42743:SF4">
    <property type="entry name" value="BRANCHED-CHAIN-AMINO-ACID AMINOTRANSFERASE-RELATED"/>
    <property type="match status" value="1"/>
</dbReference>
<protein>
    <submittedName>
        <fullName evidence="2">Branched-chain amino acid aminotransferase</fullName>
    </submittedName>
</protein>
<accession>A0A5C6BDP8</accession>
<organism evidence="2 3">
    <name type="scientific">Allorhodopirellula heiligendammensis</name>
    <dbReference type="NCBI Taxonomy" id="2714739"/>
    <lineage>
        <taxon>Bacteria</taxon>
        <taxon>Pseudomonadati</taxon>
        <taxon>Planctomycetota</taxon>
        <taxon>Planctomycetia</taxon>
        <taxon>Pirellulales</taxon>
        <taxon>Pirellulaceae</taxon>
        <taxon>Allorhodopirellula</taxon>
    </lineage>
</organism>
<dbReference type="GO" id="GO:0008483">
    <property type="term" value="F:transaminase activity"/>
    <property type="evidence" value="ECO:0007669"/>
    <property type="project" value="UniProtKB-KW"/>
</dbReference>
<dbReference type="GO" id="GO:0046394">
    <property type="term" value="P:carboxylic acid biosynthetic process"/>
    <property type="evidence" value="ECO:0007669"/>
    <property type="project" value="UniProtKB-ARBA"/>
</dbReference>
<proteinExistence type="inferred from homology"/>
<keyword evidence="3" id="KW-1185">Reference proteome</keyword>
<dbReference type="Pfam" id="PF01063">
    <property type="entry name" value="Aminotran_4"/>
    <property type="match status" value="1"/>
</dbReference>
<dbReference type="InterPro" id="IPR050571">
    <property type="entry name" value="Class-IV_PLP-Dep_Aminotrnsfr"/>
</dbReference>
<evidence type="ECO:0000313" key="2">
    <source>
        <dbReference type="EMBL" id="TWU10168.1"/>
    </source>
</evidence>
<keyword evidence="2" id="KW-0808">Transferase</keyword>
<dbReference type="PANTHER" id="PTHR42743">
    <property type="entry name" value="AMINO-ACID AMINOTRANSFERASE"/>
    <property type="match status" value="1"/>
</dbReference>
<evidence type="ECO:0000256" key="1">
    <source>
        <dbReference type="ARBA" id="ARBA00009320"/>
    </source>
</evidence>
<dbReference type="Gene3D" id="3.20.10.10">
    <property type="entry name" value="D-amino Acid Aminotransferase, subunit A, domain 2"/>
    <property type="match status" value="1"/>
</dbReference>
<dbReference type="SUPFAM" id="SSF56752">
    <property type="entry name" value="D-aminoacid aminotransferase-like PLP-dependent enzymes"/>
    <property type="match status" value="1"/>
</dbReference>
<dbReference type="InterPro" id="IPR001544">
    <property type="entry name" value="Aminotrans_IV"/>
</dbReference>
<evidence type="ECO:0000313" key="3">
    <source>
        <dbReference type="Proteomes" id="UP000319908"/>
    </source>
</evidence>
<name>A0A5C6BDP8_9BACT</name>
<reference evidence="2 3" key="1">
    <citation type="journal article" date="2020" name="Antonie Van Leeuwenhoek">
        <title>Rhodopirellula heiligendammensis sp. nov., Rhodopirellula pilleata sp. nov., and Rhodopirellula solitaria sp. nov. isolated from natural or artificial marine surfaces in Northern Germany and California, USA, and emended description of the genus Rhodopirellula.</title>
        <authorList>
            <person name="Kallscheuer N."/>
            <person name="Wiegand S."/>
            <person name="Jogler M."/>
            <person name="Boedeker C."/>
            <person name="Peeters S.H."/>
            <person name="Rast P."/>
            <person name="Heuer A."/>
            <person name="Jetten M.S.M."/>
            <person name="Rohde M."/>
            <person name="Jogler C."/>
        </authorList>
    </citation>
    <scope>NUCLEOTIDE SEQUENCE [LARGE SCALE GENOMIC DNA]</scope>
    <source>
        <strain evidence="2 3">Poly21</strain>
    </source>
</reference>
<dbReference type="InterPro" id="IPR043131">
    <property type="entry name" value="BCAT-like_N"/>
</dbReference>
<dbReference type="InterPro" id="IPR043132">
    <property type="entry name" value="BCAT-like_C"/>
</dbReference>
<dbReference type="OrthoDB" id="9805628at2"/>
<dbReference type="Gene3D" id="3.30.470.10">
    <property type="match status" value="1"/>
</dbReference>
<sequence>MASEPGLSAKSCFVTGPHHPSADFAEHLAYFSCSSNAEDGWLPYSQLRLPVDDLGFRQGVTAVERMRTYAGEVFRRKDHLLRFENTMRHARISGMPESAALDSLIDESLRRNSALLVSRRDVGVTLWATPGKRHGGRPTFALHLNEIDGAAVQRRRTQGQAVVLTNVVQPGEESWSRHAKVRCRMHYYLADCHAESIVPGATGVLRDADGSWTESSIANIALLFGRDVVFAPASRVLPGVTQALVKEVCRELSLSTRESPLTSAMITDADALLLMGTDTGLWFARSVHDAQGELLRAAPGESAKAVIADMQCQFICL</sequence>
<dbReference type="InterPro" id="IPR036038">
    <property type="entry name" value="Aminotransferase-like"/>
</dbReference>
<comment type="similarity">
    <text evidence="1">Belongs to the class-IV pyridoxal-phosphate-dependent aminotransferase family.</text>
</comment>